<dbReference type="EMBL" id="JBHRYR010000002">
    <property type="protein sequence ID" value="MFC3852532.1"/>
    <property type="molecule type" value="Genomic_DNA"/>
</dbReference>
<evidence type="ECO:0000313" key="8">
    <source>
        <dbReference type="EMBL" id="MFC3852532.1"/>
    </source>
</evidence>
<evidence type="ECO:0000259" key="7">
    <source>
        <dbReference type="Pfam" id="PF11890"/>
    </source>
</evidence>
<reference evidence="9" key="1">
    <citation type="journal article" date="2019" name="Int. J. Syst. Evol. Microbiol.">
        <title>The Global Catalogue of Microorganisms (GCM) 10K type strain sequencing project: providing services to taxonomists for standard genome sequencing and annotation.</title>
        <authorList>
            <consortium name="The Broad Institute Genomics Platform"/>
            <consortium name="The Broad Institute Genome Sequencing Center for Infectious Disease"/>
            <person name="Wu L."/>
            <person name="Ma J."/>
        </authorList>
    </citation>
    <scope>NUCLEOTIDE SEQUENCE [LARGE SCALE GENOMIC DNA]</scope>
    <source>
        <strain evidence="9">IBRC 10765</strain>
    </source>
</reference>
<keyword evidence="2 5" id="KW-0560">Oxidoreductase</keyword>
<feature type="binding site" evidence="5">
    <location>
        <position position="259"/>
    </location>
    <ligand>
        <name>substrate</name>
    </ligand>
</feature>
<comment type="caution">
    <text evidence="5">Lacks conserved residue(s) required for the propagation of feature annotation.</text>
</comment>
<comment type="subunit">
    <text evidence="5">Homodimer.</text>
</comment>
<proteinExistence type="inferred from homology"/>
<dbReference type="InterPro" id="IPR036291">
    <property type="entry name" value="NAD(P)-bd_dom_sf"/>
</dbReference>
<protein>
    <recommendedName>
        <fullName evidence="5">Erythronate-4-phosphate dehydrogenase</fullName>
        <ecNumber evidence="5">1.1.1.290</ecNumber>
    </recommendedName>
</protein>
<sequence>MRILADENIPGVEAYFGDIATAISYAPGRAINTAQVAACDLLLVRSVTPVNASLLQQHRPQFIGSATIGIDHIDVECLAKQQIPFAHAPGCNADAVGDYVLAALLYVHADAPQRLADKTVSVIGAGNVGGRLVKRLRALGITVRVCDPPRAEQTPEAEAFVTLADAMQADVVCVHTPLTGEGAHPTRQLISDSMLSLLPQNAVLLNAGRGAVVSAGALERFLPQRPDVQVVLDVWEPEPDIPRILLPQVRLATGHIAGYSLEGKWRGTQMLRAALNRVYPEYDRPLPDMATFLPPAPRIVVLDDDPWQALYDSVEAVYDIAQDDRRFRLAMRAEEPARAFDQYRKTYVQRREIQQCRVLVQESPARPLLRAAGFQIPS</sequence>
<feature type="binding site" evidence="5">
    <location>
        <position position="258"/>
    </location>
    <ligand>
        <name>NAD(+)</name>
        <dbReference type="ChEBI" id="CHEBI:57540"/>
    </ligand>
</feature>
<organism evidence="8 9">
    <name type="scientific">Saccharospirillum mangrovi</name>
    <dbReference type="NCBI Taxonomy" id="2161747"/>
    <lineage>
        <taxon>Bacteria</taxon>
        <taxon>Pseudomonadati</taxon>
        <taxon>Pseudomonadota</taxon>
        <taxon>Gammaproteobacteria</taxon>
        <taxon>Oceanospirillales</taxon>
        <taxon>Saccharospirillaceae</taxon>
        <taxon>Saccharospirillum</taxon>
    </lineage>
</organism>
<evidence type="ECO:0000256" key="4">
    <source>
        <dbReference type="ARBA" id="ARBA00023096"/>
    </source>
</evidence>
<dbReference type="Pfam" id="PF02826">
    <property type="entry name" value="2-Hacid_dh_C"/>
    <property type="match status" value="1"/>
</dbReference>
<dbReference type="CDD" id="cd12158">
    <property type="entry name" value="ErythrP_dh"/>
    <property type="match status" value="1"/>
</dbReference>
<feature type="binding site" evidence="5">
    <location>
        <position position="147"/>
    </location>
    <ligand>
        <name>NAD(+)</name>
        <dbReference type="ChEBI" id="CHEBI:57540"/>
    </ligand>
</feature>
<dbReference type="InterPro" id="IPR038251">
    <property type="entry name" value="PdxB_dimer_sf"/>
</dbReference>
<feature type="active site" evidence="5">
    <location>
        <position position="209"/>
    </location>
</feature>
<feature type="domain" description="D-isomer specific 2-hydroxyacid dehydrogenase NAD-binding" evidence="6">
    <location>
        <begin position="112"/>
        <end position="257"/>
    </location>
</feature>
<dbReference type="Proteomes" id="UP001595617">
    <property type="component" value="Unassembled WGS sequence"/>
</dbReference>
<comment type="catalytic activity">
    <reaction evidence="5">
        <text>4-phospho-D-erythronate + NAD(+) = (R)-3-hydroxy-2-oxo-4-phosphooxybutanoate + NADH + H(+)</text>
        <dbReference type="Rhea" id="RHEA:18829"/>
        <dbReference type="ChEBI" id="CHEBI:15378"/>
        <dbReference type="ChEBI" id="CHEBI:57540"/>
        <dbReference type="ChEBI" id="CHEBI:57945"/>
        <dbReference type="ChEBI" id="CHEBI:58538"/>
        <dbReference type="ChEBI" id="CHEBI:58766"/>
        <dbReference type="EC" id="1.1.1.290"/>
    </reaction>
</comment>
<keyword evidence="3 5" id="KW-0520">NAD</keyword>
<gene>
    <name evidence="5" type="primary">pdxB</name>
    <name evidence="8" type="ORF">ACFOOG_06770</name>
</gene>
<comment type="similarity">
    <text evidence="5">Belongs to the D-isomer specific 2-hydroxyacid dehydrogenase family. PdxB subfamily.</text>
</comment>
<comment type="function">
    <text evidence="5">Catalyzes the oxidation of erythronate-4-phosphate to 3-hydroxy-2-oxo-4-phosphonooxybutanoate.</text>
</comment>
<keyword evidence="9" id="KW-1185">Reference proteome</keyword>
<name>A0ABV7ZZG5_9GAMM</name>
<feature type="binding site" evidence="5">
    <location>
        <position position="233"/>
    </location>
    <ligand>
        <name>NAD(+)</name>
        <dbReference type="ChEBI" id="CHEBI:57540"/>
    </ligand>
</feature>
<feature type="binding site" evidence="5">
    <location>
        <position position="46"/>
    </location>
    <ligand>
        <name>substrate</name>
    </ligand>
</feature>
<dbReference type="GO" id="GO:0033711">
    <property type="term" value="F:4-phosphoerythronate dehydrogenase activity"/>
    <property type="evidence" value="ECO:0007669"/>
    <property type="project" value="UniProtKB-EC"/>
</dbReference>
<dbReference type="InterPro" id="IPR020921">
    <property type="entry name" value="Erythronate-4-P_DHase"/>
</dbReference>
<dbReference type="Pfam" id="PF11890">
    <property type="entry name" value="DUF3410"/>
    <property type="match status" value="1"/>
</dbReference>
<dbReference type="Gene3D" id="3.30.1370.170">
    <property type="match status" value="1"/>
</dbReference>
<keyword evidence="4 5" id="KW-0664">Pyridoxine biosynthesis</keyword>
<dbReference type="HAMAP" id="MF_01825">
    <property type="entry name" value="PdxB"/>
    <property type="match status" value="1"/>
</dbReference>
<evidence type="ECO:0000256" key="5">
    <source>
        <dbReference type="HAMAP-Rule" id="MF_01825"/>
    </source>
</evidence>
<dbReference type="SUPFAM" id="SSF51735">
    <property type="entry name" value="NAD(P)-binding Rossmann-fold domains"/>
    <property type="match status" value="1"/>
</dbReference>
<comment type="pathway">
    <text evidence="5">Cofactor biosynthesis; pyridoxine 5'-phosphate biosynthesis; pyridoxine 5'-phosphate from D-erythrose 4-phosphate: step 2/5.</text>
</comment>
<dbReference type="SUPFAM" id="SSF52283">
    <property type="entry name" value="Formate/glycerate dehydrogenase catalytic domain-like"/>
    <property type="match status" value="1"/>
</dbReference>
<evidence type="ECO:0000256" key="1">
    <source>
        <dbReference type="ARBA" id="ARBA00022490"/>
    </source>
</evidence>
<feature type="binding site" evidence="5">
    <location>
        <position position="176"/>
    </location>
    <ligand>
        <name>NAD(+)</name>
        <dbReference type="ChEBI" id="CHEBI:57540"/>
    </ligand>
</feature>
<dbReference type="InterPro" id="IPR024531">
    <property type="entry name" value="Erythronate-4-P_DHase_dimer"/>
</dbReference>
<dbReference type="RefSeq" id="WP_380694752.1">
    <property type="nucleotide sequence ID" value="NZ_JBHRYR010000002.1"/>
</dbReference>
<keyword evidence="1 5" id="KW-0963">Cytoplasm</keyword>
<feature type="domain" description="Erythronate-4-phosphate dehydrogenase dimerisation" evidence="7">
    <location>
        <begin position="307"/>
        <end position="370"/>
    </location>
</feature>
<accession>A0ABV7ZZG5</accession>
<dbReference type="InterPro" id="IPR006140">
    <property type="entry name" value="D-isomer_DH_NAD-bd"/>
</dbReference>
<evidence type="ECO:0000313" key="9">
    <source>
        <dbReference type="Proteomes" id="UP001595617"/>
    </source>
</evidence>
<dbReference type="PANTHER" id="PTHR10996:SF178">
    <property type="entry name" value="2-HYDROXYACID DEHYDROGENASE YGL185C-RELATED"/>
    <property type="match status" value="1"/>
</dbReference>
<evidence type="ECO:0000259" key="6">
    <source>
        <dbReference type="Pfam" id="PF02826"/>
    </source>
</evidence>
<dbReference type="EC" id="1.1.1.290" evidence="5"/>
<comment type="subcellular location">
    <subcellularLocation>
        <location evidence="5">Cytoplasm</location>
    </subcellularLocation>
</comment>
<evidence type="ECO:0000256" key="2">
    <source>
        <dbReference type="ARBA" id="ARBA00023002"/>
    </source>
</evidence>
<feature type="binding site" evidence="5">
    <location>
        <position position="67"/>
    </location>
    <ligand>
        <name>substrate</name>
    </ligand>
</feature>
<comment type="caution">
    <text evidence="8">The sequence shown here is derived from an EMBL/GenBank/DDBJ whole genome shotgun (WGS) entry which is preliminary data.</text>
</comment>
<evidence type="ECO:0000256" key="3">
    <source>
        <dbReference type="ARBA" id="ARBA00023027"/>
    </source>
</evidence>
<dbReference type="PANTHER" id="PTHR10996">
    <property type="entry name" value="2-HYDROXYACID DEHYDROGENASE-RELATED"/>
    <property type="match status" value="1"/>
</dbReference>
<feature type="active site" evidence="5">
    <location>
        <position position="238"/>
    </location>
</feature>
<feature type="active site" description="Proton donor" evidence="5">
    <location>
        <position position="255"/>
    </location>
</feature>
<dbReference type="InterPro" id="IPR050223">
    <property type="entry name" value="D-isomer_2-hydroxyacid_DH"/>
</dbReference>
<dbReference type="Gene3D" id="3.40.50.720">
    <property type="entry name" value="NAD(P)-binding Rossmann-like Domain"/>
    <property type="match status" value="2"/>
</dbReference>